<keyword evidence="2" id="KW-1185">Reference proteome</keyword>
<gene>
    <name evidence="1" type="ORF">MGAL_10B025320</name>
</gene>
<dbReference type="Proteomes" id="UP000596742">
    <property type="component" value="Unassembled WGS sequence"/>
</dbReference>
<proteinExistence type="predicted"/>
<evidence type="ECO:0000313" key="2">
    <source>
        <dbReference type="Proteomes" id="UP000596742"/>
    </source>
</evidence>
<dbReference type="OrthoDB" id="10382667at2759"/>
<dbReference type="AlphaFoldDB" id="A0A8B6HQ53"/>
<name>A0A8B6HQ53_MYTGA</name>
<evidence type="ECO:0000313" key="1">
    <source>
        <dbReference type="EMBL" id="VDI83115.1"/>
    </source>
</evidence>
<reference evidence="1" key="1">
    <citation type="submission" date="2018-11" db="EMBL/GenBank/DDBJ databases">
        <authorList>
            <person name="Alioto T."/>
            <person name="Alioto T."/>
        </authorList>
    </citation>
    <scope>NUCLEOTIDE SEQUENCE</scope>
</reference>
<dbReference type="PANTHER" id="PTHR47018">
    <property type="entry name" value="CXC DOMAIN-CONTAINING PROTEIN-RELATED"/>
    <property type="match status" value="1"/>
</dbReference>
<sequence length="147" mass="16258">MIHCLTRKRDLVDTFFKLGMSVSYDRMLEIFTSMANDSCRRFVQEDIVCPTNLLQHVFTSSAVNNIDHNPSSISSKDSFIGTAALKGEFKCLKHVADNSSVRVKVGTSISWSAYHAAVLPDGNKLPAVSALQPLFPEQAKSVAMIRH</sequence>
<organism evidence="1 2">
    <name type="scientific">Mytilus galloprovincialis</name>
    <name type="common">Mediterranean mussel</name>
    <dbReference type="NCBI Taxonomy" id="29158"/>
    <lineage>
        <taxon>Eukaryota</taxon>
        <taxon>Metazoa</taxon>
        <taxon>Spiralia</taxon>
        <taxon>Lophotrochozoa</taxon>
        <taxon>Mollusca</taxon>
        <taxon>Bivalvia</taxon>
        <taxon>Autobranchia</taxon>
        <taxon>Pteriomorphia</taxon>
        <taxon>Mytilida</taxon>
        <taxon>Mytiloidea</taxon>
        <taxon>Mytilidae</taxon>
        <taxon>Mytilinae</taxon>
        <taxon>Mytilus</taxon>
    </lineage>
</organism>
<dbReference type="EMBL" id="UYJE01010429">
    <property type="protein sequence ID" value="VDI83115.1"/>
    <property type="molecule type" value="Genomic_DNA"/>
</dbReference>
<protein>
    <submittedName>
        <fullName evidence="1">Uncharacterized protein</fullName>
    </submittedName>
</protein>
<comment type="caution">
    <text evidence="1">The sequence shown here is derived from an EMBL/GenBank/DDBJ whole genome shotgun (WGS) entry which is preliminary data.</text>
</comment>
<accession>A0A8B6HQ53</accession>